<keyword evidence="4 8" id="KW-0762">Sugar transport</keyword>
<evidence type="ECO:0000256" key="4">
    <source>
        <dbReference type="ARBA" id="ARBA00022597"/>
    </source>
</evidence>
<dbReference type="NCBIfam" id="TIGR00848">
    <property type="entry name" value="fruA"/>
    <property type="match status" value="1"/>
</dbReference>
<dbReference type="InterPro" id="IPR002178">
    <property type="entry name" value="PTS_EIIA_type-2_dom"/>
</dbReference>
<dbReference type="InterPro" id="IPR004715">
    <property type="entry name" value="PTS_IIA_fruc"/>
</dbReference>
<dbReference type="EMBL" id="CP048685">
    <property type="protein sequence ID" value="QPJ63560.1"/>
    <property type="molecule type" value="Genomic_DNA"/>
</dbReference>
<evidence type="ECO:0000313" key="8">
    <source>
        <dbReference type="EMBL" id="QPJ63560.1"/>
    </source>
</evidence>
<dbReference type="PROSITE" id="PS00372">
    <property type="entry name" value="PTS_EIIA_TYPE_2_HIS"/>
    <property type="match status" value="1"/>
</dbReference>
<evidence type="ECO:0000256" key="2">
    <source>
        <dbReference type="ARBA" id="ARBA00022448"/>
    </source>
</evidence>
<name>A0A7T0G1G5_9BACT</name>
<protein>
    <submittedName>
        <fullName evidence="8">PTS sugar transporter subunit IIA</fullName>
    </submittedName>
</protein>
<proteinExistence type="predicted"/>
<keyword evidence="3" id="KW-0597">Phosphoprotein</keyword>
<evidence type="ECO:0000256" key="1">
    <source>
        <dbReference type="ARBA" id="ARBA00004496"/>
    </source>
</evidence>
<feature type="domain" description="PTS EIIA type-2" evidence="7">
    <location>
        <begin position="5"/>
        <end position="149"/>
    </location>
</feature>
<reference evidence="8 9" key="1">
    <citation type="submission" date="2020-02" db="EMBL/GenBank/DDBJ databases">
        <title>Genomic and physiological characterization of two novel Nitrospinaceae genera.</title>
        <authorList>
            <person name="Mueller A.J."/>
            <person name="Jung M.-Y."/>
            <person name="Strachan C.R."/>
            <person name="Herbold C.W."/>
            <person name="Kirkegaard R.H."/>
            <person name="Daims H."/>
        </authorList>
    </citation>
    <scope>NUCLEOTIDE SEQUENCE [LARGE SCALE GENOMIC DNA]</scope>
    <source>
        <strain evidence="8">EB</strain>
    </source>
</reference>
<dbReference type="GO" id="GO:0009401">
    <property type="term" value="P:phosphoenolpyruvate-dependent sugar phosphotransferase system"/>
    <property type="evidence" value="ECO:0007669"/>
    <property type="project" value="UniProtKB-KW"/>
</dbReference>
<dbReference type="GO" id="GO:0030295">
    <property type="term" value="F:protein kinase activator activity"/>
    <property type="evidence" value="ECO:0007669"/>
    <property type="project" value="TreeGrafter"/>
</dbReference>
<dbReference type="PANTHER" id="PTHR47738">
    <property type="entry name" value="PTS SYSTEM FRUCTOSE-LIKE EIIA COMPONENT-RELATED"/>
    <property type="match status" value="1"/>
</dbReference>
<dbReference type="AlphaFoldDB" id="A0A7T0G1G5"/>
<dbReference type="KEGG" id="nli:G3M70_17425"/>
<keyword evidence="6" id="KW-0598">Phosphotransferase system</keyword>
<gene>
    <name evidence="8" type="ORF">G3M70_17425</name>
</gene>
<keyword evidence="2" id="KW-0813">Transport</keyword>
<dbReference type="GO" id="GO:0005737">
    <property type="term" value="C:cytoplasm"/>
    <property type="evidence" value="ECO:0007669"/>
    <property type="project" value="UniProtKB-SubCell"/>
</dbReference>
<dbReference type="FunFam" id="3.40.930.10:FF:000009">
    <property type="entry name" value="PTS system, fructose specific IIABC component"/>
    <property type="match status" value="1"/>
</dbReference>
<dbReference type="SUPFAM" id="SSF55804">
    <property type="entry name" value="Phoshotransferase/anion transport protein"/>
    <property type="match status" value="1"/>
</dbReference>
<organism evidence="8 9">
    <name type="scientific">Candidatus Nitronauta litoralis</name>
    <dbReference type="NCBI Taxonomy" id="2705533"/>
    <lineage>
        <taxon>Bacteria</taxon>
        <taxon>Pseudomonadati</taxon>
        <taxon>Nitrospinota/Tectimicrobiota group</taxon>
        <taxon>Nitrospinota</taxon>
        <taxon>Nitrospinia</taxon>
        <taxon>Nitrospinales</taxon>
        <taxon>Nitrospinaceae</taxon>
        <taxon>Candidatus Nitronauta</taxon>
    </lineage>
</organism>
<dbReference type="PROSITE" id="PS51094">
    <property type="entry name" value="PTS_EIIA_TYPE_2"/>
    <property type="match status" value="1"/>
</dbReference>
<sequence length="154" mass="17088">MKISEILSEDFIIANLEPKTKSGVLETLCRFLKEKGIIKDDITLQEALLEREKLGSTGIGENVAIPHAKSDDIDRIFCVFGKSDNGIEYESLDQKPVNFVCLLLAPSNSTGQHLKALARIARLLKSQNLREDILKAKDAAGIYSLILNEDSKFI</sequence>
<evidence type="ECO:0000256" key="3">
    <source>
        <dbReference type="ARBA" id="ARBA00022553"/>
    </source>
</evidence>
<dbReference type="GO" id="GO:0016020">
    <property type="term" value="C:membrane"/>
    <property type="evidence" value="ECO:0007669"/>
    <property type="project" value="InterPro"/>
</dbReference>
<dbReference type="InterPro" id="IPR051541">
    <property type="entry name" value="PTS_SugarTrans_NitroReg"/>
</dbReference>
<evidence type="ECO:0000259" key="7">
    <source>
        <dbReference type="PROSITE" id="PS51094"/>
    </source>
</evidence>
<dbReference type="Pfam" id="PF00359">
    <property type="entry name" value="PTS_EIIA_2"/>
    <property type="match status" value="1"/>
</dbReference>
<dbReference type="PANTHER" id="PTHR47738:SF1">
    <property type="entry name" value="NITROGEN REGULATORY PROTEIN"/>
    <property type="match status" value="1"/>
</dbReference>
<evidence type="ECO:0000313" key="9">
    <source>
        <dbReference type="Proteomes" id="UP000594688"/>
    </source>
</evidence>
<dbReference type="Gene3D" id="3.40.930.10">
    <property type="entry name" value="Mannitol-specific EII, Chain A"/>
    <property type="match status" value="1"/>
</dbReference>
<evidence type="ECO:0000256" key="5">
    <source>
        <dbReference type="ARBA" id="ARBA00022679"/>
    </source>
</evidence>
<keyword evidence="5" id="KW-0808">Transferase</keyword>
<evidence type="ECO:0000256" key="6">
    <source>
        <dbReference type="ARBA" id="ARBA00022683"/>
    </source>
</evidence>
<dbReference type="CDD" id="cd00211">
    <property type="entry name" value="PTS_IIA_fru"/>
    <property type="match status" value="1"/>
</dbReference>
<comment type="subcellular location">
    <subcellularLocation>
        <location evidence="1">Cytoplasm</location>
    </subcellularLocation>
</comment>
<dbReference type="Proteomes" id="UP000594688">
    <property type="component" value="Chromosome"/>
</dbReference>
<accession>A0A7T0G1G5</accession>
<dbReference type="GO" id="GO:0008982">
    <property type="term" value="F:protein-N(PI)-phosphohistidine-sugar phosphotransferase activity"/>
    <property type="evidence" value="ECO:0007669"/>
    <property type="project" value="InterPro"/>
</dbReference>
<dbReference type="InterPro" id="IPR016152">
    <property type="entry name" value="PTrfase/Anion_transptr"/>
</dbReference>